<gene>
    <name evidence="1" type="ORF">EI97DRAFT_180963</name>
</gene>
<name>A0A6A6JV13_WESOR</name>
<dbReference type="GeneID" id="54546684"/>
<sequence>MDNSRSRFGLTLLPLPEGLAVQQCFALRHSILLSPNGWIYRIWRELVLQIHRLTRVCSITQGLKGIFGVRLQGDILRLFIYSPSWSRWQGGDIPHPQSHYLWKHNKCTPCDVYLQLWRRKPPRFHTQLAYFRLGAMHIGTAGLLNQRPISPTLNSSNTSVVLRMNRRSTFVDISSPLSTHPKHPALYIYAVKVQDGIGCCLAMPNKGPSTSPHLYSVHPISTDAYTSISSQF</sequence>
<reference evidence="1" key="1">
    <citation type="journal article" date="2020" name="Stud. Mycol.">
        <title>101 Dothideomycetes genomes: a test case for predicting lifestyles and emergence of pathogens.</title>
        <authorList>
            <person name="Haridas S."/>
            <person name="Albert R."/>
            <person name="Binder M."/>
            <person name="Bloem J."/>
            <person name="Labutti K."/>
            <person name="Salamov A."/>
            <person name="Andreopoulos B."/>
            <person name="Baker S."/>
            <person name="Barry K."/>
            <person name="Bills G."/>
            <person name="Bluhm B."/>
            <person name="Cannon C."/>
            <person name="Castanera R."/>
            <person name="Culley D."/>
            <person name="Daum C."/>
            <person name="Ezra D."/>
            <person name="Gonzalez J."/>
            <person name="Henrissat B."/>
            <person name="Kuo A."/>
            <person name="Liang C."/>
            <person name="Lipzen A."/>
            <person name="Lutzoni F."/>
            <person name="Magnuson J."/>
            <person name="Mondo S."/>
            <person name="Nolan M."/>
            <person name="Ohm R."/>
            <person name="Pangilinan J."/>
            <person name="Park H.-J."/>
            <person name="Ramirez L."/>
            <person name="Alfaro M."/>
            <person name="Sun H."/>
            <person name="Tritt A."/>
            <person name="Yoshinaga Y."/>
            <person name="Zwiers L.-H."/>
            <person name="Turgeon B."/>
            <person name="Goodwin S."/>
            <person name="Spatafora J."/>
            <person name="Crous P."/>
            <person name="Grigoriev I."/>
        </authorList>
    </citation>
    <scope>NUCLEOTIDE SEQUENCE</scope>
    <source>
        <strain evidence="1">CBS 379.55</strain>
    </source>
</reference>
<dbReference type="RefSeq" id="XP_033657125.1">
    <property type="nucleotide sequence ID" value="XM_033793509.1"/>
</dbReference>
<keyword evidence="2" id="KW-1185">Reference proteome</keyword>
<dbReference type="Proteomes" id="UP000800097">
    <property type="component" value="Unassembled WGS sequence"/>
</dbReference>
<dbReference type="AlphaFoldDB" id="A0A6A6JV13"/>
<dbReference type="EMBL" id="ML986486">
    <property type="protein sequence ID" value="KAF2279586.1"/>
    <property type="molecule type" value="Genomic_DNA"/>
</dbReference>
<accession>A0A6A6JV13</accession>
<evidence type="ECO:0000313" key="2">
    <source>
        <dbReference type="Proteomes" id="UP000800097"/>
    </source>
</evidence>
<evidence type="ECO:0000313" key="1">
    <source>
        <dbReference type="EMBL" id="KAF2279586.1"/>
    </source>
</evidence>
<proteinExistence type="predicted"/>
<organism evidence="1 2">
    <name type="scientific">Westerdykella ornata</name>
    <dbReference type="NCBI Taxonomy" id="318751"/>
    <lineage>
        <taxon>Eukaryota</taxon>
        <taxon>Fungi</taxon>
        <taxon>Dikarya</taxon>
        <taxon>Ascomycota</taxon>
        <taxon>Pezizomycotina</taxon>
        <taxon>Dothideomycetes</taxon>
        <taxon>Pleosporomycetidae</taxon>
        <taxon>Pleosporales</taxon>
        <taxon>Sporormiaceae</taxon>
        <taxon>Westerdykella</taxon>
    </lineage>
</organism>
<protein>
    <submittedName>
        <fullName evidence="1">Uncharacterized protein</fullName>
    </submittedName>
</protein>